<dbReference type="Proteomes" id="UP000295382">
    <property type="component" value="Unassembled WGS sequence"/>
</dbReference>
<keyword evidence="2" id="KW-1185">Reference proteome</keyword>
<organism evidence="1 2">
    <name type="scientific">Paucimonas lemoignei</name>
    <name type="common">Pseudomonas lemoignei</name>
    <dbReference type="NCBI Taxonomy" id="29443"/>
    <lineage>
        <taxon>Bacteria</taxon>
        <taxon>Pseudomonadati</taxon>
        <taxon>Pseudomonadota</taxon>
        <taxon>Betaproteobacteria</taxon>
        <taxon>Burkholderiales</taxon>
        <taxon>Burkholderiaceae</taxon>
        <taxon>Paucimonas</taxon>
    </lineage>
</organism>
<dbReference type="RefSeq" id="WP_132260346.1">
    <property type="nucleotide sequence ID" value="NZ_SLZQ01000019.1"/>
</dbReference>
<name>A0A4R3HQU1_PAULE</name>
<dbReference type="AlphaFoldDB" id="A0A4R3HQU1"/>
<reference evidence="1 2" key="1">
    <citation type="submission" date="2019-03" db="EMBL/GenBank/DDBJ databases">
        <title>Genomic Encyclopedia of Type Strains, Phase IV (KMG-IV): sequencing the most valuable type-strain genomes for metagenomic binning, comparative biology and taxonomic classification.</title>
        <authorList>
            <person name="Goeker M."/>
        </authorList>
    </citation>
    <scope>NUCLEOTIDE SEQUENCE [LARGE SCALE GENOMIC DNA]</scope>
    <source>
        <strain evidence="1 2">DSM 7445</strain>
    </source>
</reference>
<protein>
    <submittedName>
        <fullName evidence="1">Uncharacterized protein</fullName>
    </submittedName>
</protein>
<accession>A0A4R3HQU1</accession>
<evidence type="ECO:0000313" key="1">
    <source>
        <dbReference type="EMBL" id="TCS32901.1"/>
    </source>
</evidence>
<dbReference type="EMBL" id="SLZQ01000019">
    <property type="protein sequence ID" value="TCS32901.1"/>
    <property type="molecule type" value="Genomic_DNA"/>
</dbReference>
<proteinExistence type="predicted"/>
<comment type="caution">
    <text evidence="1">The sequence shown here is derived from an EMBL/GenBank/DDBJ whole genome shotgun (WGS) entry which is preliminary data.</text>
</comment>
<dbReference type="OrthoDB" id="6717211at2"/>
<evidence type="ECO:0000313" key="2">
    <source>
        <dbReference type="Proteomes" id="UP000295382"/>
    </source>
</evidence>
<gene>
    <name evidence="1" type="ORF">EDC30_11912</name>
</gene>
<sequence length="256" mass="29839">MIFDPHPQRKFFETCGLALILDTQFEKDAPMGNIAKNRISDVILACLIGLGTQATPIIPRCLEWLDTAISHDEDFGTSRNFHRMALHWAKALGLWINDGLNRVEIWNKVRQFDEAALMQDQNVWPKNLIAKDRLDDYMAFCYQAEQYEVGVAEFEKYYGLKTMSLKRTLKPREFAYILCLNKLNYKFNDATLFEAGRNMLQANLEENWLGRGQYIRAATWLKLVHWEHNKTLLPFEVLLRAYDDMPNVARPEFVNG</sequence>